<keyword evidence="2" id="KW-0732">Signal</keyword>
<keyword evidence="4" id="KW-1185">Reference proteome</keyword>
<protein>
    <recommendedName>
        <fullName evidence="5">Dirigent protein</fullName>
    </recommendedName>
</protein>
<comment type="caution">
    <text evidence="3">The sequence shown here is derived from an EMBL/GenBank/DDBJ whole genome shotgun (WGS) entry which is preliminary data.</text>
</comment>
<evidence type="ECO:0008006" key="5">
    <source>
        <dbReference type="Google" id="ProtNLM"/>
    </source>
</evidence>
<feature type="signal peptide" evidence="2">
    <location>
        <begin position="1"/>
        <end position="17"/>
    </location>
</feature>
<accession>A0A8J5VXI8</accession>
<dbReference type="OrthoDB" id="1859279at2759"/>
<evidence type="ECO:0000256" key="1">
    <source>
        <dbReference type="SAM" id="MobiDB-lite"/>
    </source>
</evidence>
<proteinExistence type="predicted"/>
<feature type="region of interest" description="Disordered" evidence="1">
    <location>
        <begin position="131"/>
        <end position="157"/>
    </location>
</feature>
<gene>
    <name evidence="3" type="ORF">GUJ93_ZPchr0003g17551</name>
</gene>
<organism evidence="3 4">
    <name type="scientific">Zizania palustris</name>
    <name type="common">Northern wild rice</name>
    <dbReference type="NCBI Taxonomy" id="103762"/>
    <lineage>
        <taxon>Eukaryota</taxon>
        <taxon>Viridiplantae</taxon>
        <taxon>Streptophyta</taxon>
        <taxon>Embryophyta</taxon>
        <taxon>Tracheophyta</taxon>
        <taxon>Spermatophyta</taxon>
        <taxon>Magnoliopsida</taxon>
        <taxon>Liliopsida</taxon>
        <taxon>Poales</taxon>
        <taxon>Poaceae</taxon>
        <taxon>BOP clade</taxon>
        <taxon>Oryzoideae</taxon>
        <taxon>Oryzeae</taxon>
        <taxon>Zizaniinae</taxon>
        <taxon>Zizania</taxon>
    </lineage>
</organism>
<evidence type="ECO:0000313" key="3">
    <source>
        <dbReference type="EMBL" id="KAG8062524.1"/>
    </source>
</evidence>
<dbReference type="AlphaFoldDB" id="A0A8J5VXI8"/>
<reference evidence="3" key="1">
    <citation type="journal article" date="2021" name="bioRxiv">
        <title>Whole Genome Assembly and Annotation of Northern Wild Rice, Zizania palustris L., Supports a Whole Genome Duplication in the Zizania Genus.</title>
        <authorList>
            <person name="Haas M."/>
            <person name="Kono T."/>
            <person name="Macchietto M."/>
            <person name="Millas R."/>
            <person name="McGilp L."/>
            <person name="Shao M."/>
            <person name="Duquette J."/>
            <person name="Hirsch C.N."/>
            <person name="Kimball J."/>
        </authorList>
    </citation>
    <scope>NUCLEOTIDE SEQUENCE</scope>
    <source>
        <tissue evidence="3">Fresh leaf tissue</tissue>
    </source>
</reference>
<feature type="chain" id="PRO_5035192049" description="Dirigent protein" evidence="2">
    <location>
        <begin position="18"/>
        <end position="201"/>
    </location>
</feature>
<sequence>MLGRIIFCVVIAAAVLAVVLLATVSPLPGRSDGHRGGPDHLRTLTVYIHQTAPPAAPSGSVPPQRRREGEEASALVFRHRMTAGPESASRTVGAASGFVLLPGAEGAAATSVFDTVHLAFDAAAGMSGSLCVQAGGEKPPAPAPRRRQQRRRGDGGEVTEVLRVVGGTGAFAFVSRGEAVLRSATAGKVLRLELRLAPAKG</sequence>
<evidence type="ECO:0000313" key="4">
    <source>
        <dbReference type="Proteomes" id="UP000729402"/>
    </source>
</evidence>
<evidence type="ECO:0000256" key="2">
    <source>
        <dbReference type="SAM" id="SignalP"/>
    </source>
</evidence>
<name>A0A8J5VXI8_ZIZPA</name>
<dbReference type="Proteomes" id="UP000729402">
    <property type="component" value="Unassembled WGS sequence"/>
</dbReference>
<reference evidence="3" key="2">
    <citation type="submission" date="2021-02" db="EMBL/GenBank/DDBJ databases">
        <authorList>
            <person name="Kimball J.A."/>
            <person name="Haas M.W."/>
            <person name="Macchietto M."/>
            <person name="Kono T."/>
            <person name="Duquette J."/>
            <person name="Shao M."/>
        </authorList>
    </citation>
    <scope>NUCLEOTIDE SEQUENCE</scope>
    <source>
        <tissue evidence="3">Fresh leaf tissue</tissue>
    </source>
</reference>
<dbReference type="EMBL" id="JAAALK010000286">
    <property type="protein sequence ID" value="KAG8062524.1"/>
    <property type="molecule type" value="Genomic_DNA"/>
</dbReference>